<dbReference type="RefSeq" id="WP_157977886.1">
    <property type="nucleotide sequence ID" value="NZ_CP139965.1"/>
</dbReference>
<protein>
    <submittedName>
        <fullName evidence="2">Uncharacterized protein</fullName>
    </submittedName>
</protein>
<proteinExistence type="predicted"/>
<name>A0ABZ0WG27_9BURK</name>
<evidence type="ECO:0000256" key="1">
    <source>
        <dbReference type="SAM" id="SignalP"/>
    </source>
</evidence>
<feature type="signal peptide" evidence="1">
    <location>
        <begin position="1"/>
        <end position="17"/>
    </location>
</feature>
<gene>
    <name evidence="2" type="ORF">U0042_19580</name>
</gene>
<reference evidence="2 3" key="1">
    <citation type="submission" date="2023-12" db="EMBL/GenBank/DDBJ databases">
        <title>Genome sequencing and assembly of bacterial species from a model synthetic community.</title>
        <authorList>
            <person name="Hogle S.L."/>
        </authorList>
    </citation>
    <scope>NUCLEOTIDE SEQUENCE [LARGE SCALE GENOMIC DNA]</scope>
    <source>
        <strain evidence="2 3">HAMBI 2494</strain>
    </source>
</reference>
<feature type="chain" id="PRO_5045230576" evidence="1">
    <location>
        <begin position="18"/>
        <end position="272"/>
    </location>
</feature>
<sequence>MKYLISFSLLACSAASAQTTHGNCSPTFGTIGGNAVVNICPGDRFSSAQEAFFVASHPTTVTVADLQFKSWFEDATTPFLTVVLDNKSDVPALDVSVDVLNERTGSSYSALRPFKLHQSGVFKRLGARAISIAAKQQGEYPLLSVPDLWAQVHPEIPANYCPYDASISLIDETEASAAEFQSFLEHRASDATSDNNDGRLHPKRVTQEIGTLLRIRYRTIFDQRVTSYAVVFIHYADTTGQGDVWYPSRKAVGSLRCINRSMEGMPVVNFTS</sequence>
<accession>A0ABZ0WG27</accession>
<keyword evidence="1" id="KW-0732">Signal</keyword>
<organism evidence="2 3">
    <name type="scientific">Paraburkholderia kururiensis</name>
    <dbReference type="NCBI Taxonomy" id="984307"/>
    <lineage>
        <taxon>Bacteria</taxon>
        <taxon>Pseudomonadati</taxon>
        <taxon>Pseudomonadota</taxon>
        <taxon>Betaproteobacteria</taxon>
        <taxon>Burkholderiales</taxon>
        <taxon>Burkholderiaceae</taxon>
        <taxon>Paraburkholderia</taxon>
    </lineage>
</organism>
<keyword evidence="3" id="KW-1185">Reference proteome</keyword>
<dbReference type="Proteomes" id="UP001325479">
    <property type="component" value="Chromosome"/>
</dbReference>
<evidence type="ECO:0000313" key="3">
    <source>
        <dbReference type="Proteomes" id="UP001325479"/>
    </source>
</evidence>
<evidence type="ECO:0000313" key="2">
    <source>
        <dbReference type="EMBL" id="WQD76294.1"/>
    </source>
</evidence>
<dbReference type="EMBL" id="CP139965">
    <property type="protein sequence ID" value="WQD76294.1"/>
    <property type="molecule type" value="Genomic_DNA"/>
</dbReference>